<feature type="domain" description="Barstar (barnase inhibitor)" evidence="2">
    <location>
        <begin position="13"/>
        <end position="103"/>
    </location>
</feature>
<gene>
    <name evidence="3" type="ORF">CGC58_10490</name>
</gene>
<dbReference type="AlphaFoldDB" id="A0A250FYN3"/>
<dbReference type="OrthoDB" id="7575400at2"/>
<dbReference type="EMBL" id="CP022387">
    <property type="protein sequence ID" value="ATA90111.1"/>
    <property type="molecule type" value="Genomic_DNA"/>
</dbReference>
<name>A0A250FYN3_9FLAO</name>
<reference evidence="4" key="1">
    <citation type="submission" date="2017-06" db="EMBL/GenBank/DDBJ databases">
        <title>Capnocytophaga spp. assemblies.</title>
        <authorList>
            <person name="Gulvik C.A."/>
        </authorList>
    </citation>
    <scope>NUCLEOTIDE SEQUENCE [LARGE SCALE GENOMIC DNA]</scope>
    <source>
        <strain evidence="4">H2177</strain>
    </source>
</reference>
<evidence type="ECO:0000259" key="2">
    <source>
        <dbReference type="Pfam" id="PF01337"/>
    </source>
</evidence>
<comment type="similarity">
    <text evidence="1">Belongs to the barstar family.</text>
</comment>
<dbReference type="Proteomes" id="UP000217348">
    <property type="component" value="Chromosome"/>
</dbReference>
<dbReference type="InterPro" id="IPR035905">
    <property type="entry name" value="Barstar-like_sf"/>
</dbReference>
<organism evidence="3 4">
    <name type="scientific">Capnocytophaga stomatis</name>
    <dbReference type="NCBI Taxonomy" id="1848904"/>
    <lineage>
        <taxon>Bacteria</taxon>
        <taxon>Pseudomonadati</taxon>
        <taxon>Bacteroidota</taxon>
        <taxon>Flavobacteriia</taxon>
        <taxon>Flavobacteriales</taxon>
        <taxon>Flavobacteriaceae</taxon>
        <taxon>Capnocytophaga</taxon>
    </lineage>
</organism>
<dbReference type="Gene3D" id="3.30.370.10">
    <property type="entry name" value="Barstar-like"/>
    <property type="match status" value="1"/>
</dbReference>
<dbReference type="KEGG" id="csto:CGC58_10490"/>
<evidence type="ECO:0000313" key="3">
    <source>
        <dbReference type="EMBL" id="ATA90111.1"/>
    </source>
</evidence>
<evidence type="ECO:0000256" key="1">
    <source>
        <dbReference type="ARBA" id="ARBA00006845"/>
    </source>
</evidence>
<proteinExistence type="inferred from homology"/>
<dbReference type="RefSeq" id="WP_095896659.1">
    <property type="nucleotide sequence ID" value="NZ_CP022387.1"/>
</dbReference>
<sequence length="106" mass="13101">MDSLDYRKDYLKIVIDLRNVKTERSFLLKMQEMLQLPSYFWLSFNSLDDCMLSLEWIDERQVEIEFLHLQEMQEVNNPLYVNIKESLEMYQNYWQVQDEKQVIFSF</sequence>
<evidence type="ECO:0000313" key="4">
    <source>
        <dbReference type="Proteomes" id="UP000217348"/>
    </source>
</evidence>
<dbReference type="Pfam" id="PF01337">
    <property type="entry name" value="Barstar"/>
    <property type="match status" value="1"/>
</dbReference>
<dbReference type="SUPFAM" id="SSF52038">
    <property type="entry name" value="Barstar-related"/>
    <property type="match status" value="1"/>
</dbReference>
<accession>A0A250FYN3</accession>
<dbReference type="InterPro" id="IPR000468">
    <property type="entry name" value="Barstar"/>
</dbReference>
<protein>
    <submittedName>
        <fullName evidence="3">Barstar</fullName>
    </submittedName>
</protein>